<dbReference type="SUPFAM" id="SSF52047">
    <property type="entry name" value="RNI-like"/>
    <property type="match status" value="1"/>
</dbReference>
<name>A0A9N9K913_9GLOM</name>
<protein>
    <submittedName>
        <fullName evidence="1">8027_t:CDS:1</fullName>
    </submittedName>
</protein>
<organism evidence="1 2">
    <name type="scientific">Racocetra fulgida</name>
    <dbReference type="NCBI Taxonomy" id="60492"/>
    <lineage>
        <taxon>Eukaryota</taxon>
        <taxon>Fungi</taxon>
        <taxon>Fungi incertae sedis</taxon>
        <taxon>Mucoromycota</taxon>
        <taxon>Glomeromycotina</taxon>
        <taxon>Glomeromycetes</taxon>
        <taxon>Diversisporales</taxon>
        <taxon>Gigasporaceae</taxon>
        <taxon>Racocetra</taxon>
    </lineage>
</organism>
<accession>A0A9N9K913</accession>
<sequence>KQLKEFSFRGVDSWVEEIIKALQSQANSLVSIKLECVNLSESLLNSLSKYKNLENLMILNYSGLNIRLRNVELKNLKKLYIKRLLMNIKMPNLKELTLE</sequence>
<comment type="caution">
    <text evidence="1">The sequence shown here is derived from an EMBL/GenBank/DDBJ whole genome shotgun (WGS) entry which is preliminary data.</text>
</comment>
<dbReference type="EMBL" id="CAJVPZ010093982">
    <property type="protein sequence ID" value="CAG8817205.1"/>
    <property type="molecule type" value="Genomic_DNA"/>
</dbReference>
<dbReference type="OrthoDB" id="10536582at2759"/>
<feature type="non-terminal residue" evidence="1">
    <location>
        <position position="1"/>
    </location>
</feature>
<proteinExistence type="predicted"/>
<reference evidence="1" key="1">
    <citation type="submission" date="2021-06" db="EMBL/GenBank/DDBJ databases">
        <authorList>
            <person name="Kallberg Y."/>
            <person name="Tangrot J."/>
            <person name="Rosling A."/>
        </authorList>
    </citation>
    <scope>NUCLEOTIDE SEQUENCE</scope>
    <source>
        <strain evidence="1">IN212</strain>
    </source>
</reference>
<evidence type="ECO:0000313" key="1">
    <source>
        <dbReference type="EMBL" id="CAG8817205.1"/>
    </source>
</evidence>
<evidence type="ECO:0000313" key="2">
    <source>
        <dbReference type="Proteomes" id="UP000789396"/>
    </source>
</evidence>
<dbReference type="AlphaFoldDB" id="A0A9N9K913"/>
<feature type="non-terminal residue" evidence="1">
    <location>
        <position position="99"/>
    </location>
</feature>
<keyword evidence="2" id="KW-1185">Reference proteome</keyword>
<gene>
    <name evidence="1" type="ORF">RFULGI_LOCUS19328</name>
</gene>
<dbReference type="Proteomes" id="UP000789396">
    <property type="component" value="Unassembled WGS sequence"/>
</dbReference>